<dbReference type="Gene3D" id="3.90.1530.10">
    <property type="entry name" value="Conserved hypothetical protein from pyrococcus furiosus pfu- 392566-001, ParB domain"/>
    <property type="match status" value="1"/>
</dbReference>
<dbReference type="PANTHER" id="PTHR33375">
    <property type="entry name" value="CHROMOSOME-PARTITIONING PROTEIN PARB-RELATED"/>
    <property type="match status" value="1"/>
</dbReference>
<protein>
    <recommendedName>
        <fullName evidence="2">ParB-like N-terminal domain-containing protein</fullName>
    </recommendedName>
</protein>
<reference evidence="3" key="1">
    <citation type="submission" date="2020-11" db="EMBL/GenBank/DDBJ databases">
        <authorList>
            <person name="Tran Van P."/>
        </authorList>
    </citation>
    <scope>NUCLEOTIDE SEQUENCE</scope>
</reference>
<dbReference type="GO" id="GO:0045881">
    <property type="term" value="P:positive regulation of sporulation resulting in formation of a cellular spore"/>
    <property type="evidence" value="ECO:0007669"/>
    <property type="project" value="TreeGrafter"/>
</dbReference>
<feature type="non-terminal residue" evidence="3">
    <location>
        <position position="140"/>
    </location>
</feature>
<dbReference type="Pfam" id="PF02195">
    <property type="entry name" value="ParB_N"/>
    <property type="match status" value="1"/>
</dbReference>
<accession>A0A7R8WYI0</accession>
<dbReference type="InterPro" id="IPR042075">
    <property type="entry name" value="KorB_DNA-db"/>
</dbReference>
<sequence length="140" mass="15785">MVKETGLGKGVGVLFTNTDDDELYFECKTKNIIVNQLQPRKSFAEDELADLADSIRIHGILQPLIVRRVIQSDEGPPKYEIIAGERRFRASQRVGLDSVPVVVRDVENENTLLELALIENVQRTDLNSIEEAQAYQSLMD</sequence>
<dbReference type="NCBIfam" id="TIGR00180">
    <property type="entry name" value="parB_part"/>
    <property type="match status" value="1"/>
</dbReference>
<dbReference type="PANTHER" id="PTHR33375:SF1">
    <property type="entry name" value="CHROMOSOME-PARTITIONING PROTEIN PARB-RELATED"/>
    <property type="match status" value="1"/>
</dbReference>
<dbReference type="FunFam" id="3.90.1530.30:FF:000001">
    <property type="entry name" value="Chromosome partitioning protein ParB"/>
    <property type="match status" value="1"/>
</dbReference>
<dbReference type="InterPro" id="IPR036086">
    <property type="entry name" value="ParB/Sulfiredoxin_sf"/>
</dbReference>
<dbReference type="InterPro" id="IPR050336">
    <property type="entry name" value="Chromosome_partition/occlusion"/>
</dbReference>
<dbReference type="CDD" id="cd16393">
    <property type="entry name" value="SPO0J_N"/>
    <property type="match status" value="1"/>
</dbReference>
<dbReference type="SUPFAM" id="SSF110849">
    <property type="entry name" value="ParB/Sulfiredoxin"/>
    <property type="match status" value="1"/>
</dbReference>
<dbReference type="SMART" id="SM00470">
    <property type="entry name" value="ParB"/>
    <property type="match status" value="1"/>
</dbReference>
<dbReference type="GO" id="GO:0005694">
    <property type="term" value="C:chromosome"/>
    <property type="evidence" value="ECO:0007669"/>
    <property type="project" value="TreeGrafter"/>
</dbReference>
<dbReference type="OrthoDB" id="18419at2759"/>
<evidence type="ECO:0000313" key="3">
    <source>
        <dbReference type="EMBL" id="CAD7237668.1"/>
    </source>
</evidence>
<dbReference type="InterPro" id="IPR003115">
    <property type="entry name" value="ParB_N"/>
</dbReference>
<dbReference type="AlphaFoldDB" id="A0A7R8WYI0"/>
<dbReference type="Gene3D" id="1.10.10.730">
    <property type="entry name" value="KorB DNA-binding domain"/>
    <property type="match status" value="1"/>
</dbReference>
<feature type="domain" description="ParB-like N-terminal" evidence="2">
    <location>
        <begin position="25"/>
        <end position="121"/>
    </location>
</feature>
<dbReference type="GO" id="GO:0007059">
    <property type="term" value="P:chromosome segregation"/>
    <property type="evidence" value="ECO:0007669"/>
    <property type="project" value="TreeGrafter"/>
</dbReference>
<proteinExistence type="predicted"/>
<keyword evidence="1" id="KW-0238">DNA-binding</keyword>
<name>A0A7R8WYI0_9CRUS</name>
<dbReference type="EMBL" id="OB690565">
    <property type="protein sequence ID" value="CAD7237668.1"/>
    <property type="molecule type" value="Genomic_DNA"/>
</dbReference>
<gene>
    <name evidence="3" type="ORF">CTOB1V02_LOCUS15483</name>
</gene>
<dbReference type="GO" id="GO:0003677">
    <property type="term" value="F:DNA binding"/>
    <property type="evidence" value="ECO:0007669"/>
    <property type="project" value="UniProtKB-KW"/>
</dbReference>
<organism evidence="3">
    <name type="scientific">Cyprideis torosa</name>
    <dbReference type="NCBI Taxonomy" id="163714"/>
    <lineage>
        <taxon>Eukaryota</taxon>
        <taxon>Metazoa</taxon>
        <taxon>Ecdysozoa</taxon>
        <taxon>Arthropoda</taxon>
        <taxon>Crustacea</taxon>
        <taxon>Oligostraca</taxon>
        <taxon>Ostracoda</taxon>
        <taxon>Podocopa</taxon>
        <taxon>Podocopida</taxon>
        <taxon>Cytherocopina</taxon>
        <taxon>Cytheroidea</taxon>
        <taxon>Cytherideidae</taxon>
        <taxon>Cyprideis</taxon>
    </lineage>
</organism>
<evidence type="ECO:0000256" key="1">
    <source>
        <dbReference type="ARBA" id="ARBA00023125"/>
    </source>
</evidence>
<dbReference type="InterPro" id="IPR004437">
    <property type="entry name" value="ParB/RepB/Spo0J"/>
</dbReference>
<evidence type="ECO:0000259" key="2">
    <source>
        <dbReference type="SMART" id="SM00470"/>
    </source>
</evidence>